<organism evidence="1 2">
    <name type="scientific">Flavobacterium silvaticum</name>
    <dbReference type="NCBI Taxonomy" id="1852020"/>
    <lineage>
        <taxon>Bacteria</taxon>
        <taxon>Pseudomonadati</taxon>
        <taxon>Bacteroidota</taxon>
        <taxon>Flavobacteriia</taxon>
        <taxon>Flavobacteriales</taxon>
        <taxon>Flavobacteriaceae</taxon>
        <taxon>Flavobacterium</taxon>
    </lineage>
</organism>
<reference evidence="1" key="1">
    <citation type="submission" date="2020-02" db="EMBL/GenBank/DDBJ databases">
        <title>Flavobacterium sp. genome.</title>
        <authorList>
            <person name="Jung H.S."/>
            <person name="Baek J.H."/>
            <person name="Jeon C.O."/>
        </authorList>
    </citation>
    <scope>NUCLEOTIDE SEQUENCE</scope>
    <source>
        <strain evidence="1">SE-s28</strain>
    </source>
</reference>
<dbReference type="EMBL" id="JAAMPU010000035">
    <property type="protein sequence ID" value="NMH26428.1"/>
    <property type="molecule type" value="Genomic_DNA"/>
</dbReference>
<evidence type="ECO:0008006" key="3">
    <source>
        <dbReference type="Google" id="ProtNLM"/>
    </source>
</evidence>
<keyword evidence="2" id="KW-1185">Reference proteome</keyword>
<proteinExistence type="predicted"/>
<dbReference type="RefSeq" id="WP_169525270.1">
    <property type="nucleotide sequence ID" value="NZ_JAAMPU010000035.1"/>
</dbReference>
<gene>
    <name evidence="1" type="ORF">G6047_00115</name>
</gene>
<dbReference type="Proteomes" id="UP000712080">
    <property type="component" value="Unassembled WGS sequence"/>
</dbReference>
<name>A0A972JGU4_9FLAO</name>
<feature type="non-terminal residue" evidence="1">
    <location>
        <position position="78"/>
    </location>
</feature>
<evidence type="ECO:0000313" key="2">
    <source>
        <dbReference type="Proteomes" id="UP000712080"/>
    </source>
</evidence>
<accession>A0A972JGU4</accession>
<comment type="caution">
    <text evidence="1">The sequence shown here is derived from an EMBL/GenBank/DDBJ whole genome shotgun (WGS) entry which is preliminary data.</text>
</comment>
<sequence>MKILNEKYNSDFTIEVETNLAGMINGNVVVRNSVIFVINGILNGNLSIDKGSRAIVYGMVNGNISNFGTCEIYGVVDG</sequence>
<protein>
    <recommendedName>
        <fullName evidence="3">Polymer-forming cytoskeletal protein</fullName>
    </recommendedName>
</protein>
<evidence type="ECO:0000313" key="1">
    <source>
        <dbReference type="EMBL" id="NMH26428.1"/>
    </source>
</evidence>
<dbReference type="AlphaFoldDB" id="A0A972JGU4"/>